<proteinExistence type="predicted"/>
<protein>
    <recommendedName>
        <fullName evidence="5">Activator of C kinase protein 1</fullName>
    </recommendedName>
</protein>
<feature type="region of interest" description="Disordered" evidence="2">
    <location>
        <begin position="1"/>
        <end position="166"/>
    </location>
</feature>
<feature type="compositionally biased region" description="Low complexity" evidence="2">
    <location>
        <begin position="29"/>
        <end position="41"/>
    </location>
</feature>
<feature type="compositionally biased region" description="Pro residues" evidence="2">
    <location>
        <begin position="92"/>
        <end position="103"/>
    </location>
</feature>
<feature type="compositionally biased region" description="Polar residues" evidence="2">
    <location>
        <begin position="231"/>
        <end position="241"/>
    </location>
</feature>
<feature type="compositionally biased region" description="Acidic residues" evidence="2">
    <location>
        <begin position="291"/>
        <end position="309"/>
    </location>
</feature>
<evidence type="ECO:0000313" key="4">
    <source>
        <dbReference type="Proteomes" id="UP000307173"/>
    </source>
</evidence>
<evidence type="ECO:0000313" key="3">
    <source>
        <dbReference type="EMBL" id="TID29818.1"/>
    </source>
</evidence>
<evidence type="ECO:0000256" key="2">
    <source>
        <dbReference type="SAM" id="MobiDB-lite"/>
    </source>
</evidence>
<dbReference type="Gene3D" id="1.25.40.10">
    <property type="entry name" value="Tetratricopeptide repeat domain"/>
    <property type="match status" value="2"/>
</dbReference>
<dbReference type="InterPro" id="IPR011990">
    <property type="entry name" value="TPR-like_helical_dom_sf"/>
</dbReference>
<dbReference type="SUPFAM" id="SSF81901">
    <property type="entry name" value="HCP-like"/>
    <property type="match status" value="2"/>
</dbReference>
<feature type="compositionally biased region" description="Pro residues" evidence="2">
    <location>
        <begin position="115"/>
        <end position="126"/>
    </location>
</feature>
<gene>
    <name evidence="3" type="ORF">CANINC_001633</name>
</gene>
<keyword evidence="1" id="KW-0677">Repeat</keyword>
<dbReference type="OrthoDB" id="272077at2759"/>
<dbReference type="InterPro" id="IPR006597">
    <property type="entry name" value="Sel1-like"/>
</dbReference>
<name>A0A4T0X3B3_9ASCO</name>
<organism evidence="3 4">
    <name type="scientific">Pichia inconspicua</name>
    <dbReference type="NCBI Taxonomy" id="52247"/>
    <lineage>
        <taxon>Eukaryota</taxon>
        <taxon>Fungi</taxon>
        <taxon>Dikarya</taxon>
        <taxon>Ascomycota</taxon>
        <taxon>Saccharomycotina</taxon>
        <taxon>Pichiomycetes</taxon>
        <taxon>Pichiales</taxon>
        <taxon>Pichiaceae</taxon>
        <taxon>Pichia</taxon>
    </lineage>
</organism>
<dbReference type="AlphaFoldDB" id="A0A4T0X3B3"/>
<reference evidence="3 4" key="1">
    <citation type="journal article" date="2019" name="Front. Genet.">
        <title>Whole-Genome Sequencing of the Opportunistic Yeast Pathogen Candida inconspicua Uncovers Its Hybrid Origin.</title>
        <authorList>
            <person name="Mixao V."/>
            <person name="Hansen A.P."/>
            <person name="Saus E."/>
            <person name="Boekhout T."/>
            <person name="Lass-Florl C."/>
            <person name="Gabaldon T."/>
        </authorList>
    </citation>
    <scope>NUCLEOTIDE SEQUENCE [LARGE SCALE GENOMIC DNA]</scope>
    <source>
        <strain evidence="3 4">CBS 180</strain>
    </source>
</reference>
<keyword evidence="4" id="KW-1185">Reference proteome</keyword>
<feature type="compositionally biased region" description="Pro residues" evidence="2">
    <location>
        <begin position="249"/>
        <end position="258"/>
    </location>
</feature>
<dbReference type="PANTHER" id="PTHR46430">
    <property type="entry name" value="PROTEIN SKT5-RELATED"/>
    <property type="match status" value="1"/>
</dbReference>
<feature type="compositionally biased region" description="Polar residues" evidence="2">
    <location>
        <begin position="144"/>
        <end position="166"/>
    </location>
</feature>
<dbReference type="EMBL" id="SELW01000247">
    <property type="protein sequence ID" value="TID29818.1"/>
    <property type="molecule type" value="Genomic_DNA"/>
</dbReference>
<sequence>MKKSQVRSQLLDDSAVFVNPRTTKKQQHAHAQQQSQPQQHPLRYTTHPLAQNAQPQQQPQQRPHQHPHQHSMPPPQQQPYGGYPGYGYVPAQGPPPGQGPPPSQNYYSGAGQNYYPPPQGYYPPPQENIYQYENQQQAPPQQQRAVSYQQGHPTQTQPVQKPRATSYQYQEVAGRPAPVNSFVVEDSDIETVPVISTNEKEDPKLLALEEKIQRLERVLAMQELESKLRQPNESSKSSVLSDASEDNVQPPPLPPMPPVEQKRGSSVSASELLAVDSLRHSKASLIPSEKEEGDEDDEEEEEEEEDGEEPPPSYEELEKSGSLTYSQSIYRTGFEKAGYQMDQGTPVSARDEKSELRRILEEERKKKAETTAPSEVKSQKLPVKKKSESLMMKRKIPMDMEEPVVANVQSSPPKPTLTNTITQGASSLTPTVVKYSTKWSYKSHSNGVVEPVLPSQSEQPVDEAIAEFRTVREDAVRDYKAFTPRVQFTWAILLLETVAKSEVVRRMSIDGKLRRSPLVGAKKIRRQRVVFLATAVKVLEKLVQVAPNETRARLYLGDIYSGGIHPGLLESKDESRGFTLFWDAAVKQGDPVACYRIACCLESGVGCRQDVPESIVFFEKGASLGDPSSMCQLGMMHFAGLNGCVQDVALAVSYHKQAYETLRKKEVMSFDPLISARSFQDARGALYTLAKLHQTDRQILCLTDETDLKTRETIKQLKENNVWCNRVKALKYYIEAAKLGHNEAQAGLGYYYSQGFFPTYLFKSDKEAGGENAGCDARKSIYWFSKAAAEGHVYAALGLARWYGSGAVDDNGKIILRRDEQQAFLWGRKAADAGELVEAEYMIGVCFEQGFGVERNFTMARNYFERSARKGYKKAIHKLRTLG</sequence>
<evidence type="ECO:0000256" key="1">
    <source>
        <dbReference type="ARBA" id="ARBA00022737"/>
    </source>
</evidence>
<feature type="compositionally biased region" description="Low complexity" evidence="2">
    <location>
        <begin position="78"/>
        <end position="91"/>
    </location>
</feature>
<feature type="region of interest" description="Disordered" evidence="2">
    <location>
        <begin position="224"/>
        <end position="326"/>
    </location>
</feature>
<dbReference type="STRING" id="52247.A0A4T0X3B3"/>
<dbReference type="PANTHER" id="PTHR46430:SF3">
    <property type="entry name" value="ACTIVATOR OF C KINASE PROTEIN 1"/>
    <property type="match status" value="1"/>
</dbReference>
<dbReference type="Pfam" id="PF08238">
    <property type="entry name" value="Sel1"/>
    <property type="match status" value="7"/>
</dbReference>
<accession>A0A4T0X3B3</accession>
<dbReference type="InterPro" id="IPR051726">
    <property type="entry name" value="Chitin_Synth_Reg"/>
</dbReference>
<feature type="compositionally biased region" description="Low complexity" evidence="2">
    <location>
        <begin position="127"/>
        <end position="143"/>
    </location>
</feature>
<dbReference type="Proteomes" id="UP000307173">
    <property type="component" value="Unassembled WGS sequence"/>
</dbReference>
<evidence type="ECO:0008006" key="5">
    <source>
        <dbReference type="Google" id="ProtNLM"/>
    </source>
</evidence>
<dbReference type="SMART" id="SM00671">
    <property type="entry name" value="SEL1"/>
    <property type="match status" value="6"/>
</dbReference>
<comment type="caution">
    <text evidence="3">The sequence shown here is derived from an EMBL/GenBank/DDBJ whole genome shotgun (WGS) entry which is preliminary data.</text>
</comment>